<dbReference type="EMBL" id="BAAAFN010000006">
    <property type="protein sequence ID" value="GAA0221563.1"/>
    <property type="molecule type" value="Genomic_DNA"/>
</dbReference>
<proteinExistence type="predicted"/>
<evidence type="ECO:0000256" key="1">
    <source>
        <dbReference type="SAM" id="Phobius"/>
    </source>
</evidence>
<keyword evidence="3" id="KW-1185">Reference proteome</keyword>
<sequence>MVITFISAHLLIAVVCAWAALHPHMGEGVLGKFSLIVLCFASLACAVWGWLLPETVDRSETVFAVAAATLAGRCYWIKACRPVRRHIKRRIGKCN</sequence>
<evidence type="ECO:0008006" key="4">
    <source>
        <dbReference type="Google" id="ProtNLM"/>
    </source>
</evidence>
<feature type="transmembrane region" description="Helical" evidence="1">
    <location>
        <begin position="29"/>
        <end position="51"/>
    </location>
</feature>
<organism evidence="2 3">
    <name type="scientific">Castellaniella daejeonensis</name>
    <dbReference type="NCBI Taxonomy" id="659013"/>
    <lineage>
        <taxon>Bacteria</taxon>
        <taxon>Pseudomonadati</taxon>
        <taxon>Pseudomonadota</taxon>
        <taxon>Betaproteobacteria</taxon>
        <taxon>Burkholderiales</taxon>
        <taxon>Alcaligenaceae</taxon>
        <taxon>Castellaniella</taxon>
    </lineage>
</organism>
<name>A0ABP3D282_9BURK</name>
<gene>
    <name evidence="2" type="ORF">GCM10009125_08320</name>
</gene>
<keyword evidence="1" id="KW-1133">Transmembrane helix</keyword>
<accession>A0ABP3D282</accession>
<evidence type="ECO:0000313" key="2">
    <source>
        <dbReference type="EMBL" id="GAA0221563.1"/>
    </source>
</evidence>
<keyword evidence="1" id="KW-0812">Transmembrane</keyword>
<keyword evidence="1" id="KW-0472">Membrane</keyword>
<evidence type="ECO:0000313" key="3">
    <source>
        <dbReference type="Proteomes" id="UP001501176"/>
    </source>
</evidence>
<dbReference type="Proteomes" id="UP001501176">
    <property type="component" value="Unassembled WGS sequence"/>
</dbReference>
<comment type="caution">
    <text evidence="2">The sequence shown here is derived from an EMBL/GenBank/DDBJ whole genome shotgun (WGS) entry which is preliminary data.</text>
</comment>
<reference evidence="3" key="1">
    <citation type="journal article" date="2019" name="Int. J. Syst. Evol. Microbiol.">
        <title>The Global Catalogue of Microorganisms (GCM) 10K type strain sequencing project: providing services to taxonomists for standard genome sequencing and annotation.</title>
        <authorList>
            <consortium name="The Broad Institute Genomics Platform"/>
            <consortium name="The Broad Institute Genome Sequencing Center for Infectious Disease"/>
            <person name="Wu L."/>
            <person name="Ma J."/>
        </authorList>
    </citation>
    <scope>NUCLEOTIDE SEQUENCE [LARGE SCALE GENOMIC DNA]</scope>
    <source>
        <strain evidence="3">JCM 16240</strain>
    </source>
</reference>
<dbReference type="RefSeq" id="WP_343820174.1">
    <property type="nucleotide sequence ID" value="NZ_BAAAFN010000006.1"/>
</dbReference>
<protein>
    <recommendedName>
        <fullName evidence="4">Holin</fullName>
    </recommendedName>
</protein>